<dbReference type="HAMAP" id="MF_00409">
    <property type="entry name" value="LpxK"/>
    <property type="match status" value="1"/>
</dbReference>
<evidence type="ECO:0000256" key="10">
    <source>
        <dbReference type="ARBA" id="ARBA00022840"/>
    </source>
</evidence>
<evidence type="ECO:0000256" key="11">
    <source>
        <dbReference type="ARBA" id="ARBA00023098"/>
    </source>
</evidence>
<dbReference type="EC" id="2.7.1.130" evidence="3 13"/>
<keyword evidence="8 13" id="KW-0547">Nucleotide-binding</keyword>
<keyword evidence="9 13" id="KW-0418">Kinase</keyword>
<evidence type="ECO:0000256" key="1">
    <source>
        <dbReference type="ARBA" id="ARBA00002274"/>
    </source>
</evidence>
<evidence type="ECO:0000256" key="3">
    <source>
        <dbReference type="ARBA" id="ARBA00012071"/>
    </source>
</evidence>
<dbReference type="Proteomes" id="UP000227088">
    <property type="component" value="Unassembled WGS sequence"/>
</dbReference>
<evidence type="ECO:0000256" key="9">
    <source>
        <dbReference type="ARBA" id="ARBA00022777"/>
    </source>
</evidence>
<organism evidence="14 15">
    <name type="scientific">Oleispira antarctica</name>
    <dbReference type="NCBI Taxonomy" id="188908"/>
    <lineage>
        <taxon>Bacteria</taxon>
        <taxon>Pseudomonadati</taxon>
        <taxon>Pseudomonadota</taxon>
        <taxon>Gammaproteobacteria</taxon>
        <taxon>Oceanospirillales</taxon>
        <taxon>Oceanospirillaceae</taxon>
        <taxon>Oleispira</taxon>
    </lineage>
</organism>
<evidence type="ECO:0000256" key="12">
    <source>
        <dbReference type="ARBA" id="ARBA00029757"/>
    </source>
</evidence>
<dbReference type="GO" id="GO:0009244">
    <property type="term" value="P:lipopolysaccharide core region biosynthetic process"/>
    <property type="evidence" value="ECO:0007669"/>
    <property type="project" value="TreeGrafter"/>
</dbReference>
<dbReference type="InterPro" id="IPR027417">
    <property type="entry name" value="P-loop_NTPase"/>
</dbReference>
<comment type="function">
    <text evidence="1 13">Transfers the gamma-phosphate of ATP to the 4'-position of a tetraacyldisaccharide 1-phosphate intermediate (termed DS-1-P) to form tetraacyldisaccharide 1,4'-bis-phosphate (lipid IVA).</text>
</comment>
<dbReference type="GO" id="GO:0005886">
    <property type="term" value="C:plasma membrane"/>
    <property type="evidence" value="ECO:0007669"/>
    <property type="project" value="TreeGrafter"/>
</dbReference>
<comment type="caution">
    <text evidence="14">The sequence shown here is derived from an EMBL/GenBank/DDBJ whole genome shotgun (WGS) entry which is preliminary data.</text>
</comment>
<comment type="catalytic activity">
    <reaction evidence="13">
        <text>a lipid A disaccharide + ATP = a lipid IVA + ADP + H(+)</text>
        <dbReference type="Rhea" id="RHEA:67840"/>
        <dbReference type="ChEBI" id="CHEBI:15378"/>
        <dbReference type="ChEBI" id="CHEBI:30616"/>
        <dbReference type="ChEBI" id="CHEBI:176343"/>
        <dbReference type="ChEBI" id="CHEBI:176425"/>
        <dbReference type="ChEBI" id="CHEBI:456216"/>
        <dbReference type="EC" id="2.7.1.130"/>
    </reaction>
</comment>
<keyword evidence="7 13" id="KW-0808">Transferase</keyword>
<proteinExistence type="inferred from homology"/>
<comment type="similarity">
    <text evidence="13">Belongs to the LpxK family.</text>
</comment>
<name>A0A1Y5I0B1_OLEAN</name>
<evidence type="ECO:0000256" key="8">
    <source>
        <dbReference type="ARBA" id="ARBA00022741"/>
    </source>
</evidence>
<keyword evidence="11 13" id="KW-0443">Lipid metabolism</keyword>
<dbReference type="InterPro" id="IPR003758">
    <property type="entry name" value="LpxK"/>
</dbReference>
<protein>
    <recommendedName>
        <fullName evidence="4 13">Tetraacyldisaccharide 4'-kinase</fullName>
        <ecNumber evidence="3 13">2.7.1.130</ecNumber>
    </recommendedName>
    <alternativeName>
        <fullName evidence="12 13">Lipid A 4'-kinase</fullName>
    </alternativeName>
</protein>
<accession>A0A1Y5I0B1</accession>
<evidence type="ECO:0000256" key="5">
    <source>
        <dbReference type="ARBA" id="ARBA00022516"/>
    </source>
</evidence>
<gene>
    <name evidence="13" type="primary">lpxK</name>
    <name evidence="14" type="ORF">A9R00_05895</name>
</gene>
<keyword evidence="6 13" id="KW-0441">Lipid A biosynthesis</keyword>
<comment type="pathway">
    <text evidence="2 13">Glycolipid biosynthesis; lipid IV(A) biosynthesis; lipid IV(A) from (3R)-3-hydroxytetradecanoyl-[acyl-carrier-protein] and UDP-N-acetyl-alpha-D-glucosamine: step 6/6.</text>
</comment>
<evidence type="ECO:0000256" key="6">
    <source>
        <dbReference type="ARBA" id="ARBA00022556"/>
    </source>
</evidence>
<dbReference type="EMBL" id="MABE01000335">
    <property type="protein sequence ID" value="OUS40465.1"/>
    <property type="molecule type" value="Genomic_DNA"/>
</dbReference>
<dbReference type="UniPathway" id="UPA00359">
    <property type="reaction ID" value="UER00482"/>
</dbReference>
<sequence>MTRLIERSWYQQKWWNFWLLPMSGLFFLLSHARRLWLTQVIKAKKNNAIPVVVIGNINVGGTGKTPLTCRLVELLGQQGIKVGIISRGYGSHAPHYPYALAKGENATIVGDEPKLLRDRLDCPVVIGSDRNEAIKLLSEQGVDLILSDDGLQHYKMARDYEVVVLDAVRKLGNGWLLPAGPLREGAWRLNKVNAIVENGSKGSSGMSITATAWVNAKTHKRKPLNYFDGKRLHAVAGIGNPQRFFSTLDDLNVEHVGHVFVDHHKFVESDLSLADEFSDQLVMTEKDWVKCAEFADESMWYLEISACLDNQLEAKLLKDLTVLVNAS</sequence>
<dbReference type="GO" id="GO:0009245">
    <property type="term" value="P:lipid A biosynthetic process"/>
    <property type="evidence" value="ECO:0007669"/>
    <property type="project" value="UniProtKB-UniRule"/>
</dbReference>
<evidence type="ECO:0000256" key="2">
    <source>
        <dbReference type="ARBA" id="ARBA00004870"/>
    </source>
</evidence>
<dbReference type="GO" id="GO:0009029">
    <property type="term" value="F:lipid-A 4'-kinase activity"/>
    <property type="evidence" value="ECO:0007669"/>
    <property type="project" value="UniProtKB-UniRule"/>
</dbReference>
<keyword evidence="10 13" id="KW-0067">ATP-binding</keyword>
<evidence type="ECO:0000256" key="13">
    <source>
        <dbReference type="HAMAP-Rule" id="MF_00409"/>
    </source>
</evidence>
<keyword evidence="5 13" id="KW-0444">Lipid biosynthesis</keyword>
<dbReference type="PANTHER" id="PTHR42724:SF1">
    <property type="entry name" value="TETRAACYLDISACCHARIDE 4'-KINASE, MITOCHONDRIAL-RELATED"/>
    <property type="match status" value="1"/>
</dbReference>
<evidence type="ECO:0000256" key="4">
    <source>
        <dbReference type="ARBA" id="ARBA00016436"/>
    </source>
</evidence>
<dbReference type="AlphaFoldDB" id="A0A1Y5I0B1"/>
<evidence type="ECO:0000256" key="7">
    <source>
        <dbReference type="ARBA" id="ARBA00022679"/>
    </source>
</evidence>
<dbReference type="Pfam" id="PF02606">
    <property type="entry name" value="LpxK"/>
    <property type="match status" value="1"/>
</dbReference>
<dbReference type="PANTHER" id="PTHR42724">
    <property type="entry name" value="TETRAACYLDISACCHARIDE 4'-KINASE"/>
    <property type="match status" value="1"/>
</dbReference>
<dbReference type="GO" id="GO:0005524">
    <property type="term" value="F:ATP binding"/>
    <property type="evidence" value="ECO:0007669"/>
    <property type="project" value="UniProtKB-UniRule"/>
</dbReference>
<dbReference type="NCBIfam" id="TIGR00682">
    <property type="entry name" value="lpxK"/>
    <property type="match status" value="1"/>
</dbReference>
<feature type="binding site" evidence="13">
    <location>
        <begin position="58"/>
        <end position="65"/>
    </location>
    <ligand>
        <name>ATP</name>
        <dbReference type="ChEBI" id="CHEBI:30616"/>
    </ligand>
</feature>
<evidence type="ECO:0000313" key="14">
    <source>
        <dbReference type="EMBL" id="OUS40465.1"/>
    </source>
</evidence>
<dbReference type="SUPFAM" id="SSF52540">
    <property type="entry name" value="P-loop containing nucleoside triphosphate hydrolases"/>
    <property type="match status" value="1"/>
</dbReference>
<evidence type="ECO:0000313" key="15">
    <source>
        <dbReference type="Proteomes" id="UP000227088"/>
    </source>
</evidence>
<reference evidence="15" key="1">
    <citation type="journal article" date="2017" name="Proc. Natl. Acad. Sci. U.S.A.">
        <title>Simulation of Deepwater Horizon oil plume reveals substrate specialization within a complex community of hydrocarbon degraders.</title>
        <authorList>
            <person name="Hu P."/>
            <person name="Dubinsky E.A."/>
            <person name="Probst A.J."/>
            <person name="Wang J."/>
            <person name="Sieber C.M.K."/>
            <person name="Tom L.M."/>
            <person name="Gardinali P."/>
            <person name="Banfield J.F."/>
            <person name="Atlas R.M."/>
            <person name="Andersen G.L."/>
        </authorList>
    </citation>
    <scope>NUCLEOTIDE SEQUENCE [LARGE SCALE GENOMIC DNA]</scope>
</reference>